<dbReference type="Proteomes" id="UP000309594">
    <property type="component" value="Unassembled WGS sequence"/>
</dbReference>
<dbReference type="Pfam" id="PF14253">
    <property type="entry name" value="AbiH"/>
    <property type="match status" value="1"/>
</dbReference>
<proteinExistence type="predicted"/>
<reference evidence="1 2" key="1">
    <citation type="submission" date="2019-04" db="EMBL/GenBank/DDBJ databases">
        <title>Pedobacter sp. RP-1-16 sp. nov., isolated from Arctic soil.</title>
        <authorList>
            <person name="Dahal R.H."/>
            <person name="Kim D.-U."/>
        </authorList>
    </citation>
    <scope>NUCLEOTIDE SEQUENCE [LARGE SCALE GENOMIC DNA]</scope>
    <source>
        <strain evidence="1 2">RP-1-16</strain>
    </source>
</reference>
<organism evidence="1 2">
    <name type="scientific">Pedobacter hiemivivus</name>
    <dbReference type="NCBI Taxonomy" id="2530454"/>
    <lineage>
        <taxon>Bacteria</taxon>
        <taxon>Pseudomonadati</taxon>
        <taxon>Bacteroidota</taxon>
        <taxon>Sphingobacteriia</taxon>
        <taxon>Sphingobacteriales</taxon>
        <taxon>Sphingobacteriaceae</taxon>
        <taxon>Pedobacter</taxon>
    </lineage>
</organism>
<gene>
    <name evidence="1" type="ORF">FBD94_16755</name>
</gene>
<dbReference type="AlphaFoldDB" id="A0A4U1G5Z4"/>
<comment type="caution">
    <text evidence="1">The sequence shown here is derived from an EMBL/GenBank/DDBJ whole genome shotgun (WGS) entry which is preliminary data.</text>
</comment>
<dbReference type="InterPro" id="IPR025935">
    <property type="entry name" value="AbiH"/>
</dbReference>
<protein>
    <recommendedName>
        <fullName evidence="3">Bacteriophage abortive infection AbiH</fullName>
    </recommendedName>
</protein>
<evidence type="ECO:0000313" key="2">
    <source>
        <dbReference type="Proteomes" id="UP000309594"/>
    </source>
</evidence>
<name>A0A4U1G5Z4_9SPHI</name>
<evidence type="ECO:0000313" key="1">
    <source>
        <dbReference type="EMBL" id="TKC59181.1"/>
    </source>
</evidence>
<accession>A0A4U1G5Z4</accession>
<dbReference type="RefSeq" id="WP_136881054.1">
    <property type="nucleotide sequence ID" value="NZ_SWDX01000006.1"/>
</dbReference>
<evidence type="ECO:0008006" key="3">
    <source>
        <dbReference type="Google" id="ProtNLM"/>
    </source>
</evidence>
<sequence>MNRLILLGNGFDLSHGMKTTYNDFILDYMIKCLTEALEKKSYIDEAFKIETGTYIYTFPNSRWESMASLITELYHTHGLKALFHQENFYFGSHGIRNIFKINSKLPFIQHLLENCSCNNWVDIENEYYEKLKSILVNKSSEQKIAKIKELNESLKWLIEKLEVYLSRINHESIGAYDGIVNAPIDKDDFVDQDLYLNQYLQLEAIHILNFNYTSTIEKYIGDIGILDSNIDLNYIHGKLNDINNPIIFGFGDELDVEYTKLEMDKTIGMLDYIKSFGYFKTSNYYNLIRFIDSQNYQVYVIGHSCGLSDRTMLNMIFEHKNCRSIKIFYHQNNTGNNYRALTQEISRHFKDKEKMRRKIVSFNKSLPMPQANN</sequence>
<dbReference type="EMBL" id="SWDX01000006">
    <property type="protein sequence ID" value="TKC59181.1"/>
    <property type="molecule type" value="Genomic_DNA"/>
</dbReference>